<name>A0A4Q7NQQ3_9ACTN</name>
<dbReference type="AlphaFoldDB" id="A0A4Q7NQQ3"/>
<comment type="caution">
    <text evidence="1">The sequence shown here is derived from an EMBL/GenBank/DDBJ whole genome shotgun (WGS) entry which is preliminary data.</text>
</comment>
<gene>
    <name evidence="1" type="ORF">EV189_2338</name>
</gene>
<sequence>MRLTDFQERMREAFGAQAEWVARDHVLLGLGQRTVDEALAAGEDAREVWRVVHAELQLPAALR</sequence>
<proteinExistence type="predicted"/>
<reference evidence="1 2" key="1">
    <citation type="submission" date="2019-02" db="EMBL/GenBank/DDBJ databases">
        <title>Genomic Encyclopedia of Type Strains, Phase IV (KMG-IV): sequencing the most valuable type-strain genomes for metagenomic binning, comparative biology and taxonomic classification.</title>
        <authorList>
            <person name="Goeker M."/>
        </authorList>
    </citation>
    <scope>NUCLEOTIDE SEQUENCE [LARGE SCALE GENOMIC DNA]</scope>
    <source>
        <strain evidence="1 2">DSM 45622</strain>
    </source>
</reference>
<evidence type="ECO:0000313" key="2">
    <source>
        <dbReference type="Proteomes" id="UP000293638"/>
    </source>
</evidence>
<protein>
    <submittedName>
        <fullName evidence="1">DUF3046 family protein</fullName>
    </submittedName>
</protein>
<dbReference type="Proteomes" id="UP000293638">
    <property type="component" value="Unassembled WGS sequence"/>
</dbReference>
<accession>A0A4Q7NQQ3</accession>
<keyword evidence="2" id="KW-1185">Reference proteome</keyword>
<dbReference type="RefSeq" id="WP_130493129.1">
    <property type="nucleotide sequence ID" value="NZ_SGXD01000003.1"/>
</dbReference>
<evidence type="ECO:0000313" key="1">
    <source>
        <dbReference type="EMBL" id="RZS86920.1"/>
    </source>
</evidence>
<dbReference type="Pfam" id="PF11248">
    <property type="entry name" value="DUF3046"/>
    <property type="match status" value="1"/>
</dbReference>
<dbReference type="OrthoDB" id="3215033at2"/>
<organism evidence="1 2">
    <name type="scientific">Motilibacter rhizosphaerae</name>
    <dbReference type="NCBI Taxonomy" id="598652"/>
    <lineage>
        <taxon>Bacteria</taxon>
        <taxon>Bacillati</taxon>
        <taxon>Actinomycetota</taxon>
        <taxon>Actinomycetes</taxon>
        <taxon>Motilibacterales</taxon>
        <taxon>Motilibacteraceae</taxon>
        <taxon>Motilibacter</taxon>
    </lineage>
</organism>
<dbReference type="EMBL" id="SGXD01000003">
    <property type="protein sequence ID" value="RZS86920.1"/>
    <property type="molecule type" value="Genomic_DNA"/>
</dbReference>
<dbReference type="InterPro" id="IPR021408">
    <property type="entry name" value="DUF3046"/>
</dbReference>